<proteinExistence type="predicted"/>
<feature type="signal peptide" evidence="5">
    <location>
        <begin position="1"/>
        <end position="21"/>
    </location>
</feature>
<keyword evidence="4 5" id="KW-0732">Signal</keyword>
<evidence type="ECO:0000313" key="7">
    <source>
        <dbReference type="Proteomes" id="UP001596356"/>
    </source>
</evidence>
<evidence type="ECO:0000313" key="6">
    <source>
        <dbReference type="EMBL" id="MFC6715866.1"/>
    </source>
</evidence>
<name>A0ABW2AZD7_9MICO</name>
<evidence type="ECO:0000256" key="3">
    <source>
        <dbReference type="ARBA" id="ARBA00022723"/>
    </source>
</evidence>
<keyword evidence="3" id="KW-0479">Metal-binding</keyword>
<comment type="subcellular location">
    <subcellularLocation>
        <location evidence="1">Cell envelope</location>
    </subcellularLocation>
</comment>
<dbReference type="InterPro" id="IPR006127">
    <property type="entry name" value="ZnuA-like"/>
</dbReference>
<protein>
    <submittedName>
        <fullName evidence="6">Metal ABC transporter solute-binding protein, Zn/Mn family</fullName>
    </submittedName>
</protein>
<dbReference type="PANTHER" id="PTHR42953">
    <property type="entry name" value="HIGH-AFFINITY ZINC UPTAKE SYSTEM PROTEIN ZNUA-RELATED"/>
    <property type="match status" value="1"/>
</dbReference>
<keyword evidence="2" id="KW-0813">Transport</keyword>
<keyword evidence="7" id="KW-1185">Reference proteome</keyword>
<evidence type="ECO:0000256" key="2">
    <source>
        <dbReference type="ARBA" id="ARBA00022448"/>
    </source>
</evidence>
<comment type="caution">
    <text evidence="6">The sequence shown here is derived from an EMBL/GenBank/DDBJ whole genome shotgun (WGS) entry which is preliminary data.</text>
</comment>
<evidence type="ECO:0000256" key="1">
    <source>
        <dbReference type="ARBA" id="ARBA00004196"/>
    </source>
</evidence>
<dbReference type="EMBL" id="JBHSWJ010000002">
    <property type="protein sequence ID" value="MFC6715866.1"/>
    <property type="molecule type" value="Genomic_DNA"/>
</dbReference>
<gene>
    <name evidence="6" type="ORF">ACFQBT_19345</name>
</gene>
<dbReference type="Pfam" id="PF01297">
    <property type="entry name" value="ZnuA"/>
    <property type="match status" value="1"/>
</dbReference>
<dbReference type="SUPFAM" id="SSF53807">
    <property type="entry name" value="Helical backbone' metal receptor"/>
    <property type="match status" value="1"/>
</dbReference>
<accession>A0ABW2AZD7</accession>
<organism evidence="6 7">
    <name type="scientific">Branchiibius cervicis</name>
    <dbReference type="NCBI Taxonomy" id="908252"/>
    <lineage>
        <taxon>Bacteria</taxon>
        <taxon>Bacillati</taxon>
        <taxon>Actinomycetota</taxon>
        <taxon>Actinomycetes</taxon>
        <taxon>Micrococcales</taxon>
        <taxon>Dermacoccaceae</taxon>
        <taxon>Branchiibius</taxon>
    </lineage>
</organism>
<feature type="chain" id="PRO_5046007360" evidence="5">
    <location>
        <begin position="22"/>
        <end position="304"/>
    </location>
</feature>
<dbReference type="RefSeq" id="WP_377825268.1">
    <property type="nucleotide sequence ID" value="NZ_JBHSWJ010000002.1"/>
</dbReference>
<evidence type="ECO:0000256" key="4">
    <source>
        <dbReference type="ARBA" id="ARBA00022729"/>
    </source>
</evidence>
<dbReference type="Gene3D" id="3.40.50.1980">
    <property type="entry name" value="Nitrogenase molybdenum iron protein domain"/>
    <property type="match status" value="2"/>
</dbReference>
<reference evidence="7" key="1">
    <citation type="journal article" date="2019" name="Int. J. Syst. Evol. Microbiol.">
        <title>The Global Catalogue of Microorganisms (GCM) 10K type strain sequencing project: providing services to taxonomists for standard genome sequencing and annotation.</title>
        <authorList>
            <consortium name="The Broad Institute Genomics Platform"/>
            <consortium name="The Broad Institute Genome Sequencing Center for Infectious Disease"/>
            <person name="Wu L."/>
            <person name="Ma J."/>
        </authorList>
    </citation>
    <scope>NUCLEOTIDE SEQUENCE [LARGE SCALE GENOMIC DNA]</scope>
    <source>
        <strain evidence="7">NBRC 106593</strain>
    </source>
</reference>
<dbReference type="Proteomes" id="UP001596356">
    <property type="component" value="Unassembled WGS sequence"/>
</dbReference>
<dbReference type="PROSITE" id="PS51257">
    <property type="entry name" value="PROKAR_LIPOPROTEIN"/>
    <property type="match status" value="1"/>
</dbReference>
<sequence length="304" mass="31536">MTRRLLGMTLGLATLAGGLTACGGDGSSAPSSSGGAVHVVASTNVWGDVAKTVGGDAVQVTSFINDPSQDPHEYEASVRNQLAIKNAGIVIENGGGYDDFMTKMVSSVGDSNTVLNAVEISGKKAAAGEDLNEHVWYDFPTVLKVAGALKDKLAALDPAHANTFATNLARFTDQVKTLEAQTSSVKAAHAGEPVAITEPVPGYMLEACGLVNKTPEAFSAAIEDGNDVSVGVLNDTLKLFTAHQVKALVYNEQTTGPITQKVLDTAKNSKVPVVPVTETMPDGSTYVTWMKSQLDALSSALGQA</sequence>
<dbReference type="InterPro" id="IPR050492">
    <property type="entry name" value="Bact_metal-bind_prot9"/>
</dbReference>
<evidence type="ECO:0000256" key="5">
    <source>
        <dbReference type="SAM" id="SignalP"/>
    </source>
</evidence>
<dbReference type="PANTHER" id="PTHR42953:SF1">
    <property type="entry name" value="METAL-BINDING PROTEIN HI_0362-RELATED"/>
    <property type="match status" value="1"/>
</dbReference>